<dbReference type="Proteomes" id="UP000317158">
    <property type="component" value="Unassembled WGS sequence"/>
</dbReference>
<protein>
    <submittedName>
        <fullName evidence="2">Uncharacterized protein</fullName>
    </submittedName>
</protein>
<accession>A0A520KQW1</accession>
<feature type="transmembrane region" description="Helical" evidence="1">
    <location>
        <begin position="52"/>
        <end position="71"/>
    </location>
</feature>
<proteinExistence type="predicted"/>
<keyword evidence="1" id="KW-1133">Transmembrane helix</keyword>
<dbReference type="EMBL" id="RXIF01000012">
    <property type="protein sequence ID" value="RZN63937.1"/>
    <property type="molecule type" value="Genomic_DNA"/>
</dbReference>
<feature type="transmembrane region" description="Helical" evidence="1">
    <location>
        <begin position="142"/>
        <end position="161"/>
    </location>
</feature>
<evidence type="ECO:0000313" key="3">
    <source>
        <dbReference type="Proteomes" id="UP000317158"/>
    </source>
</evidence>
<name>A0A520KQW1_METT2</name>
<organism evidence="2 3">
    <name type="scientific">Methanoliparum thermophilum</name>
    <dbReference type="NCBI Taxonomy" id="2491083"/>
    <lineage>
        <taxon>Archaea</taxon>
        <taxon>Methanobacteriati</taxon>
        <taxon>Methanobacteriota</taxon>
        <taxon>Candidatus Methanoliparia</taxon>
        <taxon>Candidatus Methanoliparales</taxon>
        <taxon>Candidatus Methanoliparaceae</taxon>
        <taxon>Candidatus Methanoliparum</taxon>
    </lineage>
</organism>
<gene>
    <name evidence="2" type="ORF">EF806_06835</name>
</gene>
<dbReference type="PROSITE" id="PS51257">
    <property type="entry name" value="PROKAR_LIPOPROTEIN"/>
    <property type="match status" value="1"/>
</dbReference>
<sequence length="170" mass="16999">MFGIKKMLKDDDATGIVGAISACLPSSVCFGGFGAIVTLLHMIVGIISTGCCTLWTIGTSFCCCGCGTGLLTGAYTLATWGISCCSALIFDTIFATCVGGITSCVAALGAMSDYIICTTPIATVCLTPIIGVLAAAVSAICGAFGCSFTAATGAIGMLFNLGENIVDIIL</sequence>
<feature type="transmembrane region" description="Helical" evidence="1">
    <location>
        <begin position="77"/>
        <end position="102"/>
    </location>
</feature>
<keyword evidence="1" id="KW-0472">Membrane</keyword>
<keyword evidence="1" id="KW-0812">Transmembrane</keyword>
<feature type="transmembrane region" description="Helical" evidence="1">
    <location>
        <begin position="16"/>
        <end position="40"/>
    </location>
</feature>
<evidence type="ECO:0000313" key="2">
    <source>
        <dbReference type="EMBL" id="RZN63937.1"/>
    </source>
</evidence>
<feature type="transmembrane region" description="Helical" evidence="1">
    <location>
        <begin position="114"/>
        <end position="136"/>
    </location>
</feature>
<comment type="caution">
    <text evidence="2">The sequence shown here is derived from an EMBL/GenBank/DDBJ whole genome shotgun (WGS) entry which is preliminary data.</text>
</comment>
<dbReference type="AlphaFoldDB" id="A0A520KQW1"/>
<evidence type="ECO:0000256" key="1">
    <source>
        <dbReference type="SAM" id="Phobius"/>
    </source>
</evidence>
<reference evidence="2 3" key="1">
    <citation type="journal article" date="2019" name="Nat. Microbiol.">
        <title>Wide diversity of methane and short-chain alkane metabolisms in uncultured archaea.</title>
        <authorList>
            <person name="Borrel G."/>
            <person name="Adam P.S."/>
            <person name="McKay L.J."/>
            <person name="Chen L.X."/>
            <person name="Sierra-Garcia I.N."/>
            <person name="Sieber C.M."/>
            <person name="Letourneur Q."/>
            <person name="Ghozlane A."/>
            <person name="Andersen G.L."/>
            <person name="Li W.J."/>
            <person name="Hallam S.J."/>
            <person name="Muyzer G."/>
            <person name="de Oliveira V.M."/>
            <person name="Inskeep W.P."/>
            <person name="Banfield J.F."/>
            <person name="Gribaldo S."/>
        </authorList>
    </citation>
    <scope>NUCLEOTIDE SEQUENCE [LARGE SCALE GENOMIC DNA]</scope>
    <source>
        <strain evidence="2">NM1a</strain>
    </source>
</reference>